<evidence type="ECO:0000313" key="2">
    <source>
        <dbReference type="Proteomes" id="UP000228496"/>
    </source>
</evidence>
<proteinExistence type="predicted"/>
<name>A0A2J0Q6T6_9BACT</name>
<dbReference type="EMBL" id="PCXQ01000005">
    <property type="protein sequence ID" value="PJE50663.1"/>
    <property type="molecule type" value="Genomic_DNA"/>
</dbReference>
<dbReference type="AlphaFoldDB" id="A0A2J0Q6T6"/>
<protein>
    <submittedName>
        <fullName evidence="1">Uncharacterized protein</fullName>
    </submittedName>
</protein>
<organism evidence="1 2">
    <name type="scientific">Candidatus Yanofskybacteria bacterium CG10_big_fil_rev_8_21_14_0_10_36_16</name>
    <dbReference type="NCBI Taxonomy" id="1975096"/>
    <lineage>
        <taxon>Bacteria</taxon>
        <taxon>Candidatus Yanofskyibacteriota</taxon>
    </lineage>
</organism>
<accession>A0A2J0Q6T6</accession>
<comment type="caution">
    <text evidence="1">The sequence shown here is derived from an EMBL/GenBank/DDBJ whole genome shotgun (WGS) entry which is preliminary data.</text>
</comment>
<gene>
    <name evidence="1" type="ORF">COV29_02925</name>
</gene>
<dbReference type="Proteomes" id="UP000228496">
    <property type="component" value="Unassembled WGS sequence"/>
</dbReference>
<evidence type="ECO:0000313" key="1">
    <source>
        <dbReference type="EMBL" id="PJE50663.1"/>
    </source>
</evidence>
<reference evidence="1 2" key="1">
    <citation type="submission" date="2017-09" db="EMBL/GenBank/DDBJ databases">
        <title>Depth-based differentiation of microbial function through sediment-hosted aquifers and enrichment of novel symbionts in the deep terrestrial subsurface.</title>
        <authorList>
            <person name="Probst A.J."/>
            <person name="Ladd B."/>
            <person name="Jarett J.K."/>
            <person name="Geller-Mcgrath D.E."/>
            <person name="Sieber C.M."/>
            <person name="Emerson J.B."/>
            <person name="Anantharaman K."/>
            <person name="Thomas B.C."/>
            <person name="Malmstrom R."/>
            <person name="Stieglmeier M."/>
            <person name="Klingl A."/>
            <person name="Woyke T."/>
            <person name="Ryan C.M."/>
            <person name="Banfield J.F."/>
        </authorList>
    </citation>
    <scope>NUCLEOTIDE SEQUENCE [LARGE SCALE GENOMIC DNA]</scope>
    <source>
        <strain evidence="1">CG10_big_fil_rev_8_21_14_0_10_36_16</strain>
    </source>
</reference>
<sequence>MNQFRPTPNSRFFVAPGRGRRIKKEGERYGGPDVEKGKLYDEYWDPTPEVRLQRRPFGVLLAISDVPNDVPNEETFVDDPDSSRLPRGRRYSRCAWEWASEQGMVG</sequence>